<feature type="domain" description="DUF1664" evidence="1">
    <location>
        <begin position="86"/>
        <end position="209"/>
    </location>
</feature>
<dbReference type="AlphaFoldDB" id="A0A835Q2Q4"/>
<evidence type="ECO:0000313" key="3">
    <source>
        <dbReference type="Proteomes" id="UP000636800"/>
    </source>
</evidence>
<protein>
    <recommendedName>
        <fullName evidence="1">DUF1664 domain-containing protein</fullName>
    </recommendedName>
</protein>
<proteinExistence type="predicted"/>
<sequence>MAVHAGFGLSKAALLVGAGFTGSILVRNGKLSDLLAELQTLLKSTEESDSDSADSVAAQVSRLAMEIRQLASARSITVLNGGSGEGNMTSFLVPAATLGAIGYGYMWWKGLSFSDLMYVTKRNMANAVSSMNKHLEQVSTALAATKRHLTQRIEGLDGKLDEQKLVSTEIRDEVSQVRGKIENISFDLGSIQQIVYGMDGKMTTIERKQAFLCAGILHLCNIVPDKDGKIREFLQEGPKPSNMRGFVGPAESGNLKGLKHIVQALESGNLDDNNLESLLSNDATESVDIRKGLLRTSSIKC</sequence>
<organism evidence="2 3">
    <name type="scientific">Vanilla planifolia</name>
    <name type="common">Vanilla</name>
    <dbReference type="NCBI Taxonomy" id="51239"/>
    <lineage>
        <taxon>Eukaryota</taxon>
        <taxon>Viridiplantae</taxon>
        <taxon>Streptophyta</taxon>
        <taxon>Embryophyta</taxon>
        <taxon>Tracheophyta</taxon>
        <taxon>Spermatophyta</taxon>
        <taxon>Magnoliopsida</taxon>
        <taxon>Liliopsida</taxon>
        <taxon>Asparagales</taxon>
        <taxon>Orchidaceae</taxon>
        <taxon>Vanilloideae</taxon>
        <taxon>Vanilleae</taxon>
        <taxon>Vanilla</taxon>
    </lineage>
</organism>
<dbReference type="InterPro" id="IPR012458">
    <property type="entry name" value="DUF1664"/>
</dbReference>
<comment type="caution">
    <text evidence="2">The sequence shown here is derived from an EMBL/GenBank/DDBJ whole genome shotgun (WGS) entry which is preliminary data.</text>
</comment>
<dbReference type="Pfam" id="PF07889">
    <property type="entry name" value="DUF1664"/>
    <property type="match status" value="1"/>
</dbReference>
<dbReference type="PANTHER" id="PTHR46667:SF6">
    <property type="entry name" value="OS01G0185100 PROTEIN"/>
    <property type="match status" value="1"/>
</dbReference>
<dbReference type="Proteomes" id="UP000636800">
    <property type="component" value="Chromosome 11"/>
</dbReference>
<dbReference type="OrthoDB" id="206201at2759"/>
<accession>A0A835Q2Q4</accession>
<dbReference type="EMBL" id="JADCNL010000011">
    <property type="protein sequence ID" value="KAG0461493.1"/>
    <property type="molecule type" value="Genomic_DNA"/>
</dbReference>
<reference evidence="2 3" key="1">
    <citation type="journal article" date="2020" name="Nat. Food">
        <title>A phased Vanilla planifolia genome enables genetic improvement of flavour and production.</title>
        <authorList>
            <person name="Hasing T."/>
            <person name="Tang H."/>
            <person name="Brym M."/>
            <person name="Khazi F."/>
            <person name="Huang T."/>
            <person name="Chambers A.H."/>
        </authorList>
    </citation>
    <scope>NUCLEOTIDE SEQUENCE [LARGE SCALE GENOMIC DNA]</scope>
    <source>
        <tissue evidence="2">Leaf</tissue>
    </source>
</reference>
<evidence type="ECO:0000259" key="1">
    <source>
        <dbReference type="Pfam" id="PF07889"/>
    </source>
</evidence>
<evidence type="ECO:0000313" key="2">
    <source>
        <dbReference type="EMBL" id="KAG0461493.1"/>
    </source>
</evidence>
<gene>
    <name evidence="2" type="ORF">HPP92_021790</name>
</gene>
<name>A0A835Q2Q4_VANPL</name>
<keyword evidence="3" id="KW-1185">Reference proteome</keyword>
<dbReference type="PANTHER" id="PTHR46667">
    <property type="entry name" value="OS05G0182700 PROTEIN"/>
    <property type="match status" value="1"/>
</dbReference>